<evidence type="ECO:0000313" key="8">
    <source>
        <dbReference type="EMBL" id="EFS93079.1"/>
    </source>
</evidence>
<dbReference type="EMBL" id="ADZU01000013">
    <property type="protein sequence ID" value="EFS93079.1"/>
    <property type="molecule type" value="Genomic_DNA"/>
</dbReference>
<keyword evidence="9" id="KW-1185">Reference proteome</keyword>
<evidence type="ECO:0000256" key="6">
    <source>
        <dbReference type="ARBA" id="ARBA00023136"/>
    </source>
</evidence>
<name>A0ABP2KAN4_9ACTN</name>
<feature type="transmembrane region" description="Helical" evidence="7">
    <location>
        <begin position="155"/>
        <end position="173"/>
    </location>
</feature>
<keyword evidence="5 7" id="KW-1133">Transmembrane helix</keyword>
<feature type="transmembrane region" description="Helical" evidence="7">
    <location>
        <begin position="205"/>
        <end position="224"/>
    </location>
</feature>
<reference evidence="8" key="1">
    <citation type="submission" date="2010-08" db="EMBL/GenBank/DDBJ databases">
        <authorList>
            <person name="Weinstock G."/>
            <person name="Sodergren E."/>
            <person name="Clifton S."/>
            <person name="Fulton L."/>
            <person name="Fulton B."/>
            <person name="Courtney L."/>
            <person name="Fronick C."/>
            <person name="Harrison M."/>
            <person name="Strong C."/>
            <person name="Farmer C."/>
            <person name="Delahaunty K."/>
            <person name="Markovic C."/>
            <person name="Hall O."/>
            <person name="Minx P."/>
            <person name="Tomlinson C."/>
            <person name="Mitreva M."/>
            <person name="Hou S."/>
            <person name="Chen J."/>
            <person name="Wollam A."/>
            <person name="Pepin K.H."/>
            <person name="Johnson M."/>
            <person name="Bhonagiri V."/>
            <person name="Zhang X."/>
            <person name="Suruliraj S."/>
            <person name="Warren W."/>
            <person name="Chinwalla A."/>
            <person name="Mardis E.R."/>
            <person name="Wilson R.K."/>
        </authorList>
    </citation>
    <scope>NUCLEOTIDE SEQUENCE [LARGE SCALE GENOMIC DNA]</scope>
    <source>
        <strain evidence="8">HL044PA1</strain>
    </source>
</reference>
<feature type="transmembrane region" description="Helical" evidence="7">
    <location>
        <begin position="79"/>
        <end position="95"/>
    </location>
</feature>
<dbReference type="Proteomes" id="UP000003179">
    <property type="component" value="Unassembled WGS sequence"/>
</dbReference>
<feature type="transmembrane region" description="Helical" evidence="7">
    <location>
        <begin position="126"/>
        <end position="148"/>
    </location>
</feature>
<feature type="transmembrane region" description="Helical" evidence="7">
    <location>
        <begin position="365"/>
        <end position="383"/>
    </location>
</feature>
<dbReference type="PANTHER" id="PTHR42810">
    <property type="entry name" value="PURINE PERMEASE C1399.01C-RELATED"/>
    <property type="match status" value="1"/>
</dbReference>
<dbReference type="InterPro" id="IPR006043">
    <property type="entry name" value="NCS2"/>
</dbReference>
<sequence>MDEYACQTDTLRLWKGINPGRTPMIWKLHNCGVLKPGEVVAPDERLGWGRTIGLGAQHVVAMFGATFVFPVLMGLNPQLAVMMSGVATLVFIFVTQHEVPSYLGSSAAFPGVATAIYASGGKPNDVSGALLCVGLTLFICGIVIQTAGSRVVHKVLPPTVTGAVVMLIGFNLAPVVAKAYWPTDQWTALIVMLLVIALSVGPRGFVSRIAIFLALVIGYALSWVEDLVFGPLRHSDGSTAPRVDWSAVHGSAWIGLPPVTSLDSWRYLPQARNGSHYASTNVVGFHLPTFHLAFILLALPVVIALIAENTGHVKAVAEMIGKNLDHQVGRAVAADGATSMLATFLGAAPTTTYSENIGVMAATRVYSTAAYAVAAVVAILFGFSPKFGAVISATPSGVLGGITVVLYGMIGLLGAKIWKENKVDFGNPVNLVPVAAGIIIGVGDVSLKFSESFTLGGIALGTIVTVGVYHLAKWLAPNELSDVAGGTNIILDAPGMYVDDDIPGNHGHDGGD</sequence>
<feature type="transmembrane region" description="Helical" evidence="7">
    <location>
        <begin position="102"/>
        <end position="120"/>
    </location>
</feature>
<evidence type="ECO:0000256" key="5">
    <source>
        <dbReference type="ARBA" id="ARBA00022989"/>
    </source>
</evidence>
<comment type="similarity">
    <text evidence="2">Belongs to the nucleobase:cation symporter-2 (NCS2) (TC 2.A.40) family.</text>
</comment>
<gene>
    <name evidence="8" type="ORF">HMPREF9607_00712</name>
</gene>
<feature type="transmembrane region" description="Helical" evidence="7">
    <location>
        <begin position="453"/>
        <end position="472"/>
    </location>
</feature>
<protein>
    <submittedName>
        <fullName evidence="8">Permease</fullName>
    </submittedName>
</protein>
<evidence type="ECO:0000256" key="3">
    <source>
        <dbReference type="ARBA" id="ARBA00022448"/>
    </source>
</evidence>
<feature type="transmembrane region" description="Helical" evidence="7">
    <location>
        <begin position="425"/>
        <end position="447"/>
    </location>
</feature>
<evidence type="ECO:0000313" key="9">
    <source>
        <dbReference type="Proteomes" id="UP000003179"/>
    </source>
</evidence>
<feature type="transmembrane region" description="Helical" evidence="7">
    <location>
        <begin position="52"/>
        <end position="73"/>
    </location>
</feature>
<keyword evidence="6 7" id="KW-0472">Membrane</keyword>
<feature type="transmembrane region" description="Helical" evidence="7">
    <location>
        <begin position="179"/>
        <end position="198"/>
    </location>
</feature>
<feature type="transmembrane region" description="Helical" evidence="7">
    <location>
        <begin position="289"/>
        <end position="307"/>
    </location>
</feature>
<evidence type="ECO:0000256" key="1">
    <source>
        <dbReference type="ARBA" id="ARBA00004141"/>
    </source>
</evidence>
<comment type="subcellular location">
    <subcellularLocation>
        <location evidence="1">Membrane</location>
        <topology evidence="1">Multi-pass membrane protein</topology>
    </subcellularLocation>
</comment>
<dbReference type="Pfam" id="PF00860">
    <property type="entry name" value="Xan_ur_permease"/>
    <property type="match status" value="1"/>
</dbReference>
<organism evidence="8 9">
    <name type="scientific">Cutibacterium modestum HL044PA1</name>
    <dbReference type="NCBI Taxonomy" id="765109"/>
    <lineage>
        <taxon>Bacteria</taxon>
        <taxon>Bacillati</taxon>
        <taxon>Actinomycetota</taxon>
        <taxon>Actinomycetes</taxon>
        <taxon>Propionibacteriales</taxon>
        <taxon>Propionibacteriaceae</taxon>
        <taxon>Cutibacterium</taxon>
        <taxon>Cutibacterium modestum</taxon>
    </lineage>
</organism>
<evidence type="ECO:0000256" key="2">
    <source>
        <dbReference type="ARBA" id="ARBA00008821"/>
    </source>
</evidence>
<evidence type="ECO:0000256" key="4">
    <source>
        <dbReference type="ARBA" id="ARBA00022692"/>
    </source>
</evidence>
<feature type="transmembrane region" description="Helical" evidence="7">
    <location>
        <begin position="389"/>
        <end position="413"/>
    </location>
</feature>
<accession>A0ABP2KAN4</accession>
<keyword evidence="4 7" id="KW-0812">Transmembrane</keyword>
<evidence type="ECO:0000256" key="7">
    <source>
        <dbReference type="SAM" id="Phobius"/>
    </source>
</evidence>
<comment type="caution">
    <text evidence="8">The sequence shown here is derived from an EMBL/GenBank/DDBJ whole genome shotgun (WGS) entry which is preliminary data.</text>
</comment>
<proteinExistence type="inferred from homology"/>
<keyword evidence="3" id="KW-0813">Transport</keyword>
<dbReference type="PANTHER" id="PTHR42810:SF4">
    <property type="entry name" value="URIC ACID TRANSPORTER UACT"/>
    <property type="match status" value="1"/>
</dbReference>